<protein>
    <submittedName>
        <fullName evidence="2">Uncharacterized protein</fullName>
    </submittedName>
</protein>
<dbReference type="AlphaFoldDB" id="A0A0L6UPU5"/>
<sequence length="455" mass="52193">MIWLGSYIKNKVVVTESNLVFPSRHLTCFDIKFGMVLEIIFIWQNSQRPVRKSSYQGQLELRFHFQTVGSITSLVSYHLQGPWGSENVSAISDCFWCLKKHRGAGMVDANINEAKSIRWRDILKVNVGISQFQKRNFPVNQEDLGLRNMHCKKSSLNCLQLKCSMLQSSCHPNSTFLTIKVGVTTEAARDDEGRLRKESPKYPKDGKGGILFNKEVEDETSDTSTHAKGLKCKRKECSETGLKCQPRGKAKYTMTKLSIREELNKENKGRGDQRQVKFQQKRRCLDRYVVTGVEEKKTSDGVPPAFRAVLITLADAIHFGPFEKICLMKNGFRNWVVLRRENTNNFPLGKEVWRLQPLITDKREQKEKNESRNFWEMKGKNIEKSQIGSIIKFRGALLDSRRRETEASFPTFSNIDNFCIDRSRSALLFVQTLALIRRGSGTSNAGVKYYTSVFF</sequence>
<proteinExistence type="predicted"/>
<dbReference type="Proteomes" id="UP000037035">
    <property type="component" value="Unassembled WGS sequence"/>
</dbReference>
<accession>A0A0L6UPU5</accession>
<dbReference type="VEuPathDB" id="FungiDB:VP01_4348g1"/>
<dbReference type="EMBL" id="LAVV01009444">
    <property type="protein sequence ID" value="KNZ50568.1"/>
    <property type="molecule type" value="Genomic_DNA"/>
</dbReference>
<evidence type="ECO:0000313" key="2">
    <source>
        <dbReference type="EMBL" id="KNZ50568.1"/>
    </source>
</evidence>
<organism evidence="2 3">
    <name type="scientific">Puccinia sorghi</name>
    <dbReference type="NCBI Taxonomy" id="27349"/>
    <lineage>
        <taxon>Eukaryota</taxon>
        <taxon>Fungi</taxon>
        <taxon>Dikarya</taxon>
        <taxon>Basidiomycota</taxon>
        <taxon>Pucciniomycotina</taxon>
        <taxon>Pucciniomycetes</taxon>
        <taxon>Pucciniales</taxon>
        <taxon>Pucciniaceae</taxon>
        <taxon>Puccinia</taxon>
    </lineage>
</organism>
<evidence type="ECO:0000313" key="3">
    <source>
        <dbReference type="Proteomes" id="UP000037035"/>
    </source>
</evidence>
<gene>
    <name evidence="2" type="ORF">VP01_4348g1</name>
</gene>
<comment type="caution">
    <text evidence="2">The sequence shown here is derived from an EMBL/GenBank/DDBJ whole genome shotgun (WGS) entry which is preliminary data.</text>
</comment>
<feature type="region of interest" description="Disordered" evidence="1">
    <location>
        <begin position="188"/>
        <end position="225"/>
    </location>
</feature>
<evidence type="ECO:0000256" key="1">
    <source>
        <dbReference type="SAM" id="MobiDB-lite"/>
    </source>
</evidence>
<name>A0A0L6UPU5_9BASI</name>
<reference evidence="2 3" key="1">
    <citation type="submission" date="2015-08" db="EMBL/GenBank/DDBJ databases">
        <title>Next Generation Sequencing and Analysis of the Genome of Puccinia sorghi L Schw, the Causal Agent of Maize Common Rust.</title>
        <authorList>
            <person name="Rochi L."/>
            <person name="Burguener G."/>
            <person name="Darino M."/>
            <person name="Turjanski A."/>
            <person name="Kreff E."/>
            <person name="Dieguez M.J."/>
            <person name="Sacco F."/>
        </authorList>
    </citation>
    <scope>NUCLEOTIDE SEQUENCE [LARGE SCALE GENOMIC DNA]</scope>
    <source>
        <strain evidence="2 3">RO10H11247</strain>
    </source>
</reference>
<feature type="compositionally biased region" description="Basic and acidic residues" evidence="1">
    <location>
        <begin position="188"/>
        <end position="207"/>
    </location>
</feature>
<keyword evidence="3" id="KW-1185">Reference proteome</keyword>